<evidence type="ECO:0000256" key="1">
    <source>
        <dbReference type="SAM" id="Phobius"/>
    </source>
</evidence>
<keyword evidence="1" id="KW-1133">Transmembrane helix</keyword>
<dbReference type="AlphaFoldDB" id="A0A915A4H2"/>
<evidence type="ECO:0000313" key="3">
    <source>
        <dbReference type="WBParaSite" id="PgR001X_g059_t03"/>
    </source>
</evidence>
<keyword evidence="1" id="KW-0472">Membrane</keyword>
<keyword evidence="1" id="KW-0812">Transmembrane</keyword>
<evidence type="ECO:0000313" key="2">
    <source>
        <dbReference type="Proteomes" id="UP000887569"/>
    </source>
</evidence>
<feature type="transmembrane region" description="Helical" evidence="1">
    <location>
        <begin position="20"/>
        <end position="50"/>
    </location>
</feature>
<dbReference type="Proteomes" id="UP000887569">
    <property type="component" value="Unplaced"/>
</dbReference>
<accession>A0A915A4H2</accession>
<dbReference type="WBParaSite" id="PgR001X_g059_t03">
    <property type="protein sequence ID" value="PgR001X_g059_t03"/>
    <property type="gene ID" value="PgR001X_g059"/>
</dbReference>
<protein>
    <submittedName>
        <fullName evidence="3">C2H2-type domain-containing protein</fullName>
    </submittedName>
</protein>
<keyword evidence="2" id="KW-1185">Reference proteome</keyword>
<organism evidence="2 3">
    <name type="scientific">Parascaris univalens</name>
    <name type="common">Nematode worm</name>
    <dbReference type="NCBI Taxonomy" id="6257"/>
    <lineage>
        <taxon>Eukaryota</taxon>
        <taxon>Metazoa</taxon>
        <taxon>Ecdysozoa</taxon>
        <taxon>Nematoda</taxon>
        <taxon>Chromadorea</taxon>
        <taxon>Rhabditida</taxon>
        <taxon>Spirurina</taxon>
        <taxon>Ascaridomorpha</taxon>
        <taxon>Ascaridoidea</taxon>
        <taxon>Ascarididae</taxon>
        <taxon>Parascaris</taxon>
    </lineage>
</organism>
<sequence length="51" mass="5617">MLLVASRGLTSDAFHTTSPLYDVLLATLVSLCVLHFLCFHILSMCCCLFVP</sequence>
<reference evidence="3" key="1">
    <citation type="submission" date="2022-11" db="UniProtKB">
        <authorList>
            <consortium name="WormBaseParasite"/>
        </authorList>
    </citation>
    <scope>IDENTIFICATION</scope>
</reference>
<proteinExistence type="predicted"/>
<name>A0A915A4H2_PARUN</name>